<feature type="non-terminal residue" evidence="1">
    <location>
        <position position="1"/>
    </location>
</feature>
<proteinExistence type="predicted"/>
<comment type="caution">
    <text evidence="1">The sequence shown here is derived from an EMBL/GenBank/DDBJ whole genome shotgun (WGS) entry which is preliminary data.</text>
</comment>
<evidence type="ECO:0000313" key="1">
    <source>
        <dbReference type="EMBL" id="CAL1265650.1"/>
    </source>
</evidence>
<keyword evidence="2" id="KW-1185">Reference proteome</keyword>
<gene>
    <name evidence="1" type="ORF">LARSCL_LOCUS2656</name>
</gene>
<protein>
    <submittedName>
        <fullName evidence="1">Uncharacterized protein</fullName>
    </submittedName>
</protein>
<reference evidence="1 2" key="1">
    <citation type="submission" date="2024-04" db="EMBL/GenBank/DDBJ databases">
        <authorList>
            <person name="Rising A."/>
            <person name="Reimegard J."/>
            <person name="Sonavane S."/>
            <person name="Akerstrom W."/>
            <person name="Nylinder S."/>
            <person name="Hedman E."/>
            <person name="Kallberg Y."/>
        </authorList>
    </citation>
    <scope>NUCLEOTIDE SEQUENCE [LARGE SCALE GENOMIC DNA]</scope>
</reference>
<accession>A0AAV1Z2N2</accession>
<organism evidence="1 2">
    <name type="scientific">Larinioides sclopetarius</name>
    <dbReference type="NCBI Taxonomy" id="280406"/>
    <lineage>
        <taxon>Eukaryota</taxon>
        <taxon>Metazoa</taxon>
        <taxon>Ecdysozoa</taxon>
        <taxon>Arthropoda</taxon>
        <taxon>Chelicerata</taxon>
        <taxon>Arachnida</taxon>
        <taxon>Araneae</taxon>
        <taxon>Araneomorphae</taxon>
        <taxon>Entelegynae</taxon>
        <taxon>Araneoidea</taxon>
        <taxon>Araneidae</taxon>
        <taxon>Larinioides</taxon>
    </lineage>
</organism>
<name>A0AAV1Z2N2_9ARAC</name>
<evidence type="ECO:0000313" key="2">
    <source>
        <dbReference type="Proteomes" id="UP001497382"/>
    </source>
</evidence>
<dbReference type="EMBL" id="CAXIEN010000018">
    <property type="protein sequence ID" value="CAL1265650.1"/>
    <property type="molecule type" value="Genomic_DNA"/>
</dbReference>
<sequence>PEPGDGDRRENLPERRFVRRVSGLRRVVEFRAVLSPKPIVRSYSVRAVPSLDNLGHLRFIPNPRVYLGFHSSEHCSSRSTPATINW</sequence>
<dbReference type="Proteomes" id="UP001497382">
    <property type="component" value="Unassembled WGS sequence"/>
</dbReference>
<dbReference type="AlphaFoldDB" id="A0AAV1Z2N2"/>